<dbReference type="InterPro" id="IPR042529">
    <property type="entry name" value="IF_2B-like_C"/>
</dbReference>
<evidence type="ECO:0000256" key="6">
    <source>
        <dbReference type="ARBA" id="ARBA00043898"/>
    </source>
</evidence>
<evidence type="ECO:0000256" key="5">
    <source>
        <dbReference type="ARBA" id="ARBA00022917"/>
    </source>
</evidence>
<dbReference type="SUPFAM" id="SSF100950">
    <property type="entry name" value="NagB/RpiA/CoA transferase-like"/>
    <property type="match status" value="1"/>
</dbReference>
<evidence type="ECO:0000256" key="8">
    <source>
        <dbReference type="ARBA" id="ARBA00044236"/>
    </source>
</evidence>
<evidence type="ECO:0000256" key="4">
    <source>
        <dbReference type="ARBA" id="ARBA00022540"/>
    </source>
</evidence>
<dbReference type="InterPro" id="IPR051501">
    <property type="entry name" value="eIF2B_alpha/beta/delta"/>
</dbReference>
<dbReference type="PANTHER" id="PTHR45860:SF1">
    <property type="entry name" value="TRANSLATION INITIATION FACTOR EIF-2B SUBUNIT ALPHA"/>
    <property type="match status" value="1"/>
</dbReference>
<proteinExistence type="inferred from homology"/>
<dbReference type="Proteomes" id="UP000233060">
    <property type="component" value="Unassembled WGS sequence"/>
</dbReference>
<evidence type="ECO:0000256" key="2">
    <source>
        <dbReference type="ARBA" id="ARBA00007251"/>
    </source>
</evidence>
<dbReference type="PANTHER" id="PTHR45860">
    <property type="entry name" value="TRANSLATION INITIATION FACTOR EIF-2B SUBUNIT ALPHA"/>
    <property type="match status" value="1"/>
</dbReference>
<dbReference type="Pfam" id="PF01008">
    <property type="entry name" value="IF-2B"/>
    <property type="match status" value="1"/>
</dbReference>
<dbReference type="GeneTree" id="ENSGT00550000074853"/>
<dbReference type="GO" id="GO:0005085">
    <property type="term" value="F:guanyl-nucleotide exchange factor activity"/>
    <property type="evidence" value="ECO:0007669"/>
    <property type="project" value="TreeGrafter"/>
</dbReference>
<dbReference type="InterPro" id="IPR037171">
    <property type="entry name" value="NagB/RpiA_transferase-like"/>
</dbReference>
<comment type="subunit">
    <text evidence="9">Component of the translation initiation factor 2B (eIF2B) complex which is a heterodecamer of two sets of five different subunits: alpha, beta, gamma, delta and epsilon. Subunits alpha, beta and delta comprise a regulatory subcomplex and subunits epsilon and gamma comprise a catalytic subcomplex. Within the complex, the hexameric regulatory complex resides at the center, with the two heterodimeric catalytic subcomplexes bound on opposite sides.</text>
</comment>
<evidence type="ECO:0000256" key="9">
    <source>
        <dbReference type="ARBA" id="ARBA00046432"/>
    </source>
</evidence>
<dbReference type="Gene3D" id="3.40.50.10470">
    <property type="entry name" value="Translation initiation factor eif-2b, domain 2"/>
    <property type="match status" value="1"/>
</dbReference>
<dbReference type="GO" id="GO:0003743">
    <property type="term" value="F:translation initiation factor activity"/>
    <property type="evidence" value="ECO:0007669"/>
    <property type="project" value="UniProtKB-KW"/>
</dbReference>
<dbReference type="Bgee" id="ENSCATG00000033185">
    <property type="expression patterns" value="Expressed in pituitary gland and 12 other cell types or tissues"/>
</dbReference>
<evidence type="ECO:0000256" key="7">
    <source>
        <dbReference type="ARBA" id="ARBA00044208"/>
    </source>
</evidence>
<reference evidence="11" key="2">
    <citation type="submission" date="2025-09" db="UniProtKB">
        <authorList>
            <consortium name="Ensembl"/>
        </authorList>
    </citation>
    <scope>IDENTIFICATION</scope>
</reference>
<evidence type="ECO:0000256" key="3">
    <source>
        <dbReference type="ARBA" id="ARBA00022490"/>
    </source>
</evidence>
<protein>
    <recommendedName>
        <fullName evidence="7">Translation initiation factor eIF2B subunit alpha</fullName>
    </recommendedName>
    <alternativeName>
        <fullName evidence="8">eIF2B GDP-GTP exchange factor subunit alpha</fullName>
    </alternativeName>
</protein>
<comment type="similarity">
    <text evidence="2 10">Belongs to the eIF-2B alpha/beta/delta subunits family.</text>
</comment>
<comment type="function">
    <text evidence="6">Acts as a component of the translation initiation factor 2B (eIF2B) complex, which catalyzes the exchange of GDP for GTP on eukaryotic initiation factor 2 (eIF2) gamma subunit. Its guanine nucleotide exchange factor activity is repressed when bound to eIF2 complex phosphorylated on the alpha subunit, thereby limiting the amount of methionyl-initiator methionine tRNA available to the ribosome and consequently global translation is repressed.</text>
</comment>
<dbReference type="GO" id="GO:0005829">
    <property type="term" value="C:cytosol"/>
    <property type="evidence" value="ECO:0007669"/>
    <property type="project" value="UniProtKB-SubCell"/>
</dbReference>
<name>A0A2K5M0R0_CERAT</name>
<evidence type="ECO:0000256" key="10">
    <source>
        <dbReference type="RuleBase" id="RU003814"/>
    </source>
</evidence>
<dbReference type="InterPro" id="IPR000649">
    <property type="entry name" value="IF-2B-related"/>
</dbReference>
<keyword evidence="3" id="KW-0963">Cytoplasm</keyword>
<evidence type="ECO:0000313" key="12">
    <source>
        <dbReference type="Proteomes" id="UP000233060"/>
    </source>
</evidence>
<gene>
    <name evidence="11" type="primary">EIF2B1</name>
</gene>
<evidence type="ECO:0000256" key="1">
    <source>
        <dbReference type="ARBA" id="ARBA00004514"/>
    </source>
</evidence>
<organism evidence="11 12">
    <name type="scientific">Cercocebus atys</name>
    <name type="common">Sooty mangabey</name>
    <name type="synonym">Cercocebus torquatus atys</name>
    <dbReference type="NCBI Taxonomy" id="9531"/>
    <lineage>
        <taxon>Eukaryota</taxon>
        <taxon>Metazoa</taxon>
        <taxon>Chordata</taxon>
        <taxon>Craniata</taxon>
        <taxon>Vertebrata</taxon>
        <taxon>Euteleostomi</taxon>
        <taxon>Mammalia</taxon>
        <taxon>Eutheria</taxon>
        <taxon>Euarchontoglires</taxon>
        <taxon>Primates</taxon>
        <taxon>Haplorrhini</taxon>
        <taxon>Catarrhini</taxon>
        <taxon>Cercopithecidae</taxon>
        <taxon>Cercopithecinae</taxon>
        <taxon>Cercocebus</taxon>
    </lineage>
</organism>
<comment type="subcellular location">
    <subcellularLocation>
        <location evidence="1">Cytoplasm</location>
        <location evidence="1">Cytosol</location>
    </subcellularLocation>
</comment>
<keyword evidence="5" id="KW-0648">Protein biosynthesis</keyword>
<dbReference type="Gene3D" id="1.20.120.1070">
    <property type="entry name" value="Translation initiation factor eIF-2B, N-terminal domain"/>
    <property type="match status" value="1"/>
</dbReference>
<keyword evidence="12" id="KW-1185">Reference proteome</keyword>
<dbReference type="AlphaFoldDB" id="A0A2K5M0R0"/>
<reference evidence="11" key="1">
    <citation type="submission" date="2025-08" db="UniProtKB">
        <authorList>
            <consortium name="Ensembl"/>
        </authorList>
    </citation>
    <scope>IDENTIFICATION</scope>
</reference>
<dbReference type="FunFam" id="1.20.120.1070:FF:000001">
    <property type="entry name" value="Eukaryotic translation initiation factor 2B subunit alpha"/>
    <property type="match status" value="1"/>
</dbReference>
<keyword evidence="4" id="KW-0396">Initiation factor</keyword>
<evidence type="ECO:0000313" key="11">
    <source>
        <dbReference type="Ensembl" id="ENSCATP00000018787.1"/>
    </source>
</evidence>
<accession>A0A2K5M0R0</accession>
<sequence>MDDKELIEYFKSQMKEDPDMASAVAAIRTLLEFLKRDKGETIQGLRANLTSAIETLCGVDSSVAVSSGGELFLRFISLTSLEYSDYSKCKKIMIERGELFLRRISLSRNKIADLCHTFIKDGATILTHAYSRVVLRVLEAAVAAKKRFSVYVTESQPDLSGQVPFCSVMCPAIIVHSKLQIKVQQNQNQNVPPTCQQSALPFIVPFPAFGIKITEFAAGHSIG</sequence>
<dbReference type="GO" id="GO:0005851">
    <property type="term" value="C:eukaryotic translation initiation factor 2B complex"/>
    <property type="evidence" value="ECO:0007669"/>
    <property type="project" value="TreeGrafter"/>
</dbReference>
<dbReference type="InterPro" id="IPR042528">
    <property type="entry name" value="elF-2B_alpha_N"/>
</dbReference>
<dbReference type="Ensembl" id="ENSCATT00000042967.1">
    <property type="protein sequence ID" value="ENSCATP00000018787.1"/>
    <property type="gene ID" value="ENSCATG00000033185.1"/>
</dbReference>